<dbReference type="PANTHER" id="PTHR35043:SF7">
    <property type="entry name" value="TRANSCRIPTION FACTOR DOMAIN-CONTAINING PROTEIN"/>
    <property type="match status" value="1"/>
</dbReference>
<organism evidence="2 3">
    <name type="scientific">Psilocybe cyanescens</name>
    <dbReference type="NCBI Taxonomy" id="93625"/>
    <lineage>
        <taxon>Eukaryota</taxon>
        <taxon>Fungi</taxon>
        <taxon>Dikarya</taxon>
        <taxon>Basidiomycota</taxon>
        <taxon>Agaricomycotina</taxon>
        <taxon>Agaricomycetes</taxon>
        <taxon>Agaricomycetidae</taxon>
        <taxon>Agaricales</taxon>
        <taxon>Agaricineae</taxon>
        <taxon>Strophariaceae</taxon>
        <taxon>Psilocybe</taxon>
    </lineage>
</organism>
<keyword evidence="1" id="KW-1133">Transmembrane helix</keyword>
<proteinExistence type="predicted"/>
<dbReference type="Proteomes" id="UP000283269">
    <property type="component" value="Unassembled WGS sequence"/>
</dbReference>
<dbReference type="PANTHER" id="PTHR35043">
    <property type="entry name" value="TRANSCRIPTION FACTOR DOMAIN-CONTAINING PROTEIN"/>
    <property type="match status" value="1"/>
</dbReference>
<sequence length="105" mass="11767">MGLTNNYDGNIIMPTTTEKEINDRSMTGGLSKALVIVQATWFVLQCFARIAQSLEGTQLELVTLAFIALNGFMYFLWWNKPLDVGSTKKIFLIPERMDSGAQTET</sequence>
<feature type="transmembrane region" description="Helical" evidence="1">
    <location>
        <begin position="59"/>
        <end position="78"/>
    </location>
</feature>
<dbReference type="EMBL" id="NHYD01003938">
    <property type="protein sequence ID" value="PPQ69281.1"/>
    <property type="molecule type" value="Genomic_DNA"/>
</dbReference>
<dbReference type="InParanoid" id="A0A409VSN8"/>
<accession>A0A409VSN8</accession>
<keyword evidence="1" id="KW-0812">Transmembrane</keyword>
<name>A0A409VSN8_PSICY</name>
<dbReference type="STRING" id="93625.A0A409VSN8"/>
<dbReference type="AlphaFoldDB" id="A0A409VSN8"/>
<feature type="transmembrane region" description="Helical" evidence="1">
    <location>
        <begin position="29"/>
        <end position="47"/>
    </location>
</feature>
<keyword evidence="1" id="KW-0472">Membrane</keyword>
<evidence type="ECO:0000313" key="2">
    <source>
        <dbReference type="EMBL" id="PPQ69281.1"/>
    </source>
</evidence>
<keyword evidence="3" id="KW-1185">Reference proteome</keyword>
<protein>
    <submittedName>
        <fullName evidence="2">Uncharacterized protein</fullName>
    </submittedName>
</protein>
<evidence type="ECO:0000313" key="3">
    <source>
        <dbReference type="Proteomes" id="UP000283269"/>
    </source>
</evidence>
<reference evidence="2 3" key="1">
    <citation type="journal article" date="2018" name="Evol. Lett.">
        <title>Horizontal gene cluster transfer increased hallucinogenic mushroom diversity.</title>
        <authorList>
            <person name="Reynolds H.T."/>
            <person name="Vijayakumar V."/>
            <person name="Gluck-Thaler E."/>
            <person name="Korotkin H.B."/>
            <person name="Matheny P.B."/>
            <person name="Slot J.C."/>
        </authorList>
    </citation>
    <scope>NUCLEOTIDE SEQUENCE [LARGE SCALE GENOMIC DNA]</scope>
    <source>
        <strain evidence="2 3">2631</strain>
    </source>
</reference>
<dbReference type="OrthoDB" id="3029001at2759"/>
<evidence type="ECO:0000256" key="1">
    <source>
        <dbReference type="SAM" id="Phobius"/>
    </source>
</evidence>
<gene>
    <name evidence="2" type="ORF">CVT25_005938</name>
</gene>
<comment type="caution">
    <text evidence="2">The sequence shown here is derived from an EMBL/GenBank/DDBJ whole genome shotgun (WGS) entry which is preliminary data.</text>
</comment>